<comment type="caution">
    <text evidence="2">The sequence shown here is derived from an EMBL/GenBank/DDBJ whole genome shotgun (WGS) entry which is preliminary data.</text>
</comment>
<dbReference type="InterPro" id="IPR027931">
    <property type="entry name" value="DUF4595"/>
</dbReference>
<name>A0ABW3RMG0_9SPHI</name>
<dbReference type="Pfam" id="PF15283">
    <property type="entry name" value="DUF4595"/>
    <property type="match status" value="1"/>
</dbReference>
<proteinExistence type="predicted"/>
<organism evidence="2 3">
    <name type="scientific">Sphingobacterium daejeonense</name>
    <dbReference type="NCBI Taxonomy" id="371142"/>
    <lineage>
        <taxon>Bacteria</taxon>
        <taxon>Pseudomonadati</taxon>
        <taxon>Bacteroidota</taxon>
        <taxon>Sphingobacteriia</taxon>
        <taxon>Sphingobacteriales</taxon>
        <taxon>Sphingobacteriaceae</taxon>
        <taxon>Sphingobacterium</taxon>
    </lineage>
</organism>
<keyword evidence="3" id="KW-1185">Reference proteome</keyword>
<sequence>MKKILLILLGLGIFSGCTKHELTLIDSNDCKVIERRENETLDNGKEGKIVQHFKYDNLERISKVETITENKTLVTTYSYSENQINVAAPGLKIVYNLNKDKLIESAVVNEVKKLQFVYNSNKQLVLAHNLTNNRKFNLEYVEGNLTKASVNETRYSFKYDEYIDFPSFGTISIEPFNEMFSENGLETAHVLYTSGFLGEKIKYAISTVIQMGTDTKLAYVHTNRKATNYIIGNNKSIELLYKCK</sequence>
<reference evidence="3" key="1">
    <citation type="journal article" date="2019" name="Int. J. Syst. Evol. Microbiol.">
        <title>The Global Catalogue of Microorganisms (GCM) 10K type strain sequencing project: providing services to taxonomists for standard genome sequencing and annotation.</title>
        <authorList>
            <consortium name="The Broad Institute Genomics Platform"/>
            <consortium name="The Broad Institute Genome Sequencing Center for Infectious Disease"/>
            <person name="Wu L."/>
            <person name="Ma J."/>
        </authorList>
    </citation>
    <scope>NUCLEOTIDE SEQUENCE [LARGE SCALE GENOMIC DNA]</scope>
    <source>
        <strain evidence="3">CCUG 52468</strain>
    </source>
</reference>
<evidence type="ECO:0000313" key="3">
    <source>
        <dbReference type="Proteomes" id="UP001597205"/>
    </source>
</evidence>
<feature type="domain" description="DUF4595" evidence="1">
    <location>
        <begin position="45"/>
        <end position="221"/>
    </location>
</feature>
<dbReference type="PROSITE" id="PS51257">
    <property type="entry name" value="PROKAR_LIPOPROTEIN"/>
    <property type="match status" value="1"/>
</dbReference>
<evidence type="ECO:0000313" key="2">
    <source>
        <dbReference type="EMBL" id="MFD1166356.1"/>
    </source>
</evidence>
<gene>
    <name evidence="2" type="ORF">ACFQ2C_12135</name>
</gene>
<protein>
    <submittedName>
        <fullName evidence="2">DUF4595 domain-containing protein</fullName>
    </submittedName>
</protein>
<dbReference type="RefSeq" id="WP_380896952.1">
    <property type="nucleotide sequence ID" value="NZ_JBHTKY010000017.1"/>
</dbReference>
<evidence type="ECO:0000259" key="1">
    <source>
        <dbReference type="Pfam" id="PF15283"/>
    </source>
</evidence>
<accession>A0ABW3RMG0</accession>
<dbReference type="EMBL" id="JBHTKY010000017">
    <property type="protein sequence ID" value="MFD1166356.1"/>
    <property type="molecule type" value="Genomic_DNA"/>
</dbReference>
<dbReference type="Proteomes" id="UP001597205">
    <property type="component" value="Unassembled WGS sequence"/>
</dbReference>